<evidence type="ECO:0000256" key="6">
    <source>
        <dbReference type="ARBA" id="ARBA00022980"/>
    </source>
</evidence>
<comment type="subunit">
    <text evidence="3 10">Part of the 50S ribosomal subunit.</text>
</comment>
<dbReference type="Pfam" id="PF00467">
    <property type="entry name" value="KOW"/>
    <property type="match status" value="1"/>
</dbReference>
<dbReference type="InterPro" id="IPR003256">
    <property type="entry name" value="Ribosomal_uL24"/>
</dbReference>
<evidence type="ECO:0000256" key="5">
    <source>
        <dbReference type="ARBA" id="ARBA00022884"/>
    </source>
</evidence>
<comment type="caution">
    <text evidence="13">The sequence shown here is derived from an EMBL/GenBank/DDBJ whole genome shotgun (WGS) entry which is preliminary data.</text>
</comment>
<dbReference type="SMART" id="SM00739">
    <property type="entry name" value="KOW"/>
    <property type="match status" value="1"/>
</dbReference>
<dbReference type="InterPro" id="IPR005824">
    <property type="entry name" value="KOW"/>
</dbReference>
<evidence type="ECO:0000256" key="10">
    <source>
        <dbReference type="HAMAP-Rule" id="MF_01326"/>
    </source>
</evidence>
<dbReference type="eggNOG" id="COG0198">
    <property type="taxonomic scope" value="Bacteria"/>
</dbReference>
<sequence>MKLRVGDTVIVIAGSEKGKTGEILSIDHKKERVIVEGVNKVTKHVKPSQSDPDGGIVSKEAAIHVSNVAYYDEKAKKAVKLGYKFEDGKKVRFNKLTGKVLKETKRK</sequence>
<reference evidence="13 14" key="1">
    <citation type="submission" date="2013-02" db="EMBL/GenBank/DDBJ databases">
        <title>The Genome Sequence of Lactobacillus catenaformis F0143.</title>
        <authorList>
            <consortium name="The Broad Institute Genome Sequencing Platform"/>
            <person name="Earl A."/>
            <person name="Ward D."/>
            <person name="Feldgarden M."/>
            <person name="Gevers D."/>
            <person name="Izard J."/>
            <person name="Blanton J.M."/>
            <person name="Mathney J."/>
            <person name="Dewhirst F.E."/>
            <person name="Young S.K."/>
            <person name="Zeng Q."/>
            <person name="Gargeya S."/>
            <person name="Fitzgerald M."/>
            <person name="Haas B."/>
            <person name="Abouelleil A."/>
            <person name="Alvarado L."/>
            <person name="Arachchi H.M."/>
            <person name="Berlin A."/>
            <person name="Chapman S.B."/>
            <person name="Gearin G."/>
            <person name="Goldberg J."/>
            <person name="Griggs A."/>
            <person name="Gujja S."/>
            <person name="Hansen M."/>
            <person name="Heiman D."/>
            <person name="Howarth C."/>
            <person name="Larimer J."/>
            <person name="Lui A."/>
            <person name="MacDonald P.J.P."/>
            <person name="McCowen C."/>
            <person name="Montmayeur A."/>
            <person name="Murphy C."/>
            <person name="Neiman D."/>
            <person name="Pearson M."/>
            <person name="Priest M."/>
            <person name="Roberts A."/>
            <person name="Saif S."/>
            <person name="Shea T."/>
            <person name="Sisk P."/>
            <person name="Stolte C."/>
            <person name="Sykes S."/>
            <person name="Wortman J."/>
            <person name="Nusbaum C."/>
            <person name="Birren B."/>
        </authorList>
    </citation>
    <scope>NUCLEOTIDE SEQUENCE [LARGE SCALE GENOMIC DNA]</scope>
    <source>
        <strain evidence="13 14">OT 569</strain>
    </source>
</reference>
<organism evidence="13 14">
    <name type="scientific">Eggerthia catenaformis OT 569 = DSM 20559</name>
    <dbReference type="NCBI Taxonomy" id="999415"/>
    <lineage>
        <taxon>Bacteria</taxon>
        <taxon>Bacillati</taxon>
        <taxon>Bacillota</taxon>
        <taxon>Erysipelotrichia</taxon>
        <taxon>Erysipelotrichales</taxon>
        <taxon>Coprobacillaceae</taxon>
        <taxon>Eggerthia</taxon>
    </lineage>
</organism>
<dbReference type="EMBL" id="AGEJ01000010">
    <property type="protein sequence ID" value="EMD17192.1"/>
    <property type="molecule type" value="Genomic_DNA"/>
</dbReference>
<dbReference type="PROSITE" id="PS01108">
    <property type="entry name" value="RIBOSOMAL_L24"/>
    <property type="match status" value="1"/>
</dbReference>
<evidence type="ECO:0000313" key="14">
    <source>
        <dbReference type="Proteomes" id="UP000011758"/>
    </source>
</evidence>
<keyword evidence="4 10" id="KW-0699">rRNA-binding</keyword>
<dbReference type="AlphaFoldDB" id="M2P9Z8"/>
<comment type="function">
    <text evidence="1 10">One of two assembly initiator proteins, it binds directly to the 5'-end of the 23S rRNA, where it nucleates assembly of the 50S subunit.</text>
</comment>
<dbReference type="GO" id="GO:0019843">
    <property type="term" value="F:rRNA binding"/>
    <property type="evidence" value="ECO:0007669"/>
    <property type="project" value="UniProtKB-UniRule"/>
</dbReference>
<dbReference type="SUPFAM" id="SSF50104">
    <property type="entry name" value="Translation proteins SH3-like domain"/>
    <property type="match status" value="1"/>
</dbReference>
<dbReference type="InterPro" id="IPR057264">
    <property type="entry name" value="Ribosomal_uL24_C"/>
</dbReference>
<evidence type="ECO:0000256" key="7">
    <source>
        <dbReference type="ARBA" id="ARBA00023274"/>
    </source>
</evidence>
<evidence type="ECO:0000256" key="2">
    <source>
        <dbReference type="ARBA" id="ARBA00010618"/>
    </source>
</evidence>
<accession>M2P9Z8</accession>
<dbReference type="GO" id="GO:0006412">
    <property type="term" value="P:translation"/>
    <property type="evidence" value="ECO:0007669"/>
    <property type="project" value="UniProtKB-UniRule"/>
</dbReference>
<proteinExistence type="inferred from homology"/>
<evidence type="ECO:0000256" key="4">
    <source>
        <dbReference type="ARBA" id="ARBA00022730"/>
    </source>
</evidence>
<feature type="domain" description="KOW" evidence="12">
    <location>
        <begin position="2"/>
        <end position="29"/>
    </location>
</feature>
<dbReference type="Gene3D" id="2.30.30.30">
    <property type="match status" value="1"/>
</dbReference>
<evidence type="ECO:0000259" key="12">
    <source>
        <dbReference type="SMART" id="SM00739"/>
    </source>
</evidence>
<dbReference type="HAMAP" id="MF_01326_B">
    <property type="entry name" value="Ribosomal_uL24_B"/>
    <property type="match status" value="1"/>
</dbReference>
<dbReference type="InterPro" id="IPR008991">
    <property type="entry name" value="Translation_prot_SH3-like_sf"/>
</dbReference>
<dbReference type="GO" id="GO:1990904">
    <property type="term" value="C:ribonucleoprotein complex"/>
    <property type="evidence" value="ECO:0007669"/>
    <property type="project" value="UniProtKB-KW"/>
</dbReference>
<evidence type="ECO:0000256" key="1">
    <source>
        <dbReference type="ARBA" id="ARBA00004072"/>
    </source>
</evidence>
<dbReference type="Pfam" id="PF17136">
    <property type="entry name" value="ribosomal_L24"/>
    <property type="match status" value="1"/>
</dbReference>
<dbReference type="InterPro" id="IPR005825">
    <property type="entry name" value="Ribosomal_uL24_CS"/>
</dbReference>
<dbReference type="OrthoDB" id="9807419at2"/>
<dbReference type="RefSeq" id="WP_004801815.1">
    <property type="nucleotide sequence ID" value="NZ_AUGJ01000003.1"/>
</dbReference>
<dbReference type="FunFam" id="2.30.30.30:FF:000004">
    <property type="entry name" value="50S ribosomal protein L24"/>
    <property type="match status" value="1"/>
</dbReference>
<dbReference type="GO" id="GO:0005840">
    <property type="term" value="C:ribosome"/>
    <property type="evidence" value="ECO:0007669"/>
    <property type="project" value="UniProtKB-KW"/>
</dbReference>
<evidence type="ECO:0000313" key="13">
    <source>
        <dbReference type="EMBL" id="EMD17192.1"/>
    </source>
</evidence>
<comment type="similarity">
    <text evidence="2 10 11">Belongs to the universal ribosomal protein uL24 family.</text>
</comment>
<dbReference type="STRING" id="999415.HMPREF9943_00563"/>
<dbReference type="CDD" id="cd06089">
    <property type="entry name" value="KOW_RPL26"/>
    <property type="match status" value="1"/>
</dbReference>
<keyword evidence="14" id="KW-1185">Reference proteome</keyword>
<comment type="function">
    <text evidence="9 10">One of the proteins that surrounds the polypeptide exit tunnel on the outside of the subunit.</text>
</comment>
<dbReference type="Proteomes" id="UP000011758">
    <property type="component" value="Unassembled WGS sequence"/>
</dbReference>
<evidence type="ECO:0000256" key="8">
    <source>
        <dbReference type="ARBA" id="ARBA00035206"/>
    </source>
</evidence>
<evidence type="ECO:0000256" key="9">
    <source>
        <dbReference type="ARBA" id="ARBA00058688"/>
    </source>
</evidence>
<keyword evidence="7 10" id="KW-0687">Ribonucleoprotein</keyword>
<protein>
    <recommendedName>
        <fullName evidence="8 10">Large ribosomal subunit protein uL24</fullName>
    </recommendedName>
</protein>
<dbReference type="InterPro" id="IPR014722">
    <property type="entry name" value="Rib_uL2_dom2"/>
</dbReference>
<keyword evidence="5 10" id="KW-0694">RNA-binding</keyword>
<name>M2P9Z8_9FIRM</name>
<keyword evidence="6 10" id="KW-0689">Ribosomal protein</keyword>
<evidence type="ECO:0000256" key="11">
    <source>
        <dbReference type="RuleBase" id="RU003477"/>
    </source>
</evidence>
<dbReference type="GO" id="GO:0003735">
    <property type="term" value="F:structural constituent of ribosome"/>
    <property type="evidence" value="ECO:0007669"/>
    <property type="project" value="InterPro"/>
</dbReference>
<dbReference type="NCBIfam" id="TIGR01079">
    <property type="entry name" value="rplX_bact"/>
    <property type="match status" value="1"/>
</dbReference>
<gene>
    <name evidence="10" type="primary">rplX</name>
    <name evidence="13" type="ORF">HMPREF9943_00563</name>
</gene>
<dbReference type="PATRIC" id="fig|999415.3.peg.560"/>
<evidence type="ECO:0000256" key="3">
    <source>
        <dbReference type="ARBA" id="ARBA00011838"/>
    </source>
</evidence>
<dbReference type="InterPro" id="IPR041988">
    <property type="entry name" value="Ribosomal_uL24_KOW"/>
</dbReference>
<dbReference type="PANTHER" id="PTHR12903">
    <property type="entry name" value="MITOCHONDRIAL RIBOSOMAL PROTEIN L24"/>
    <property type="match status" value="1"/>
</dbReference>